<proteinExistence type="predicted"/>
<dbReference type="EMBL" id="JARFVB010000004">
    <property type="protein sequence ID" value="MDF0716403.1"/>
    <property type="molecule type" value="Genomic_DNA"/>
</dbReference>
<name>A0ABT5XYY2_9FLAO</name>
<evidence type="ECO:0000313" key="1">
    <source>
        <dbReference type="EMBL" id="MDF0716403.1"/>
    </source>
</evidence>
<keyword evidence="2" id="KW-1185">Reference proteome</keyword>
<comment type="caution">
    <text evidence="1">The sequence shown here is derived from an EMBL/GenBank/DDBJ whole genome shotgun (WGS) entry which is preliminary data.</text>
</comment>
<dbReference type="InterPro" id="IPR025737">
    <property type="entry name" value="FApF"/>
</dbReference>
<reference evidence="1 2" key="1">
    <citation type="submission" date="2023-03" db="EMBL/GenBank/DDBJ databases">
        <title>Muricauda XX sp. nov. and Muricauda XXX sp. nov., two novel species isolated from Okinawa Trough.</title>
        <authorList>
            <person name="Cao W."/>
            <person name="Deng X."/>
        </authorList>
    </citation>
    <scope>NUCLEOTIDE SEQUENCE [LARGE SCALE GENOMIC DNA]</scope>
    <source>
        <strain evidence="1 2">334s03</strain>
    </source>
</reference>
<dbReference type="InterPro" id="IPR036709">
    <property type="entry name" value="Autotransporte_beta_dom_sf"/>
</dbReference>
<accession>A0ABT5XYY2</accession>
<protein>
    <submittedName>
        <fullName evidence="1">Transporter</fullName>
    </submittedName>
</protein>
<gene>
    <name evidence="1" type="ORF">PY092_09605</name>
</gene>
<dbReference type="SUPFAM" id="SSF103515">
    <property type="entry name" value="Autotransporter"/>
    <property type="match status" value="1"/>
</dbReference>
<dbReference type="Pfam" id="PF13557">
    <property type="entry name" value="Phenol_MetA_deg"/>
    <property type="match status" value="1"/>
</dbReference>
<dbReference type="RefSeq" id="WP_275615635.1">
    <property type="nucleotide sequence ID" value="NZ_JARFVB010000004.1"/>
</dbReference>
<dbReference type="Proteomes" id="UP001221366">
    <property type="component" value="Unassembled WGS sequence"/>
</dbReference>
<sequence>MKTLIISVSLFMTGIYMLKANEMPTKPSCQTTSATLMLFDDFCDVCGCSGNGGSMGFGTGLNNNFIGLRYISQRYRSRDGIFANSPWIDENFNTVQLWTQLPIGKRFMVNAVLPYQFHSRDFADNSEQHINGLGDATVLGFYQILKQTPDSIKSIKPQHTLQLGGGVKMPTGRFDEENLEGSVNPSFQLGTGSWDYLLAVNYGANHRNWGMSLMANYTLKSKNDKEYRFGNQFNYAISTYKTYYFGNDFALTPQIGLGGEYFKKNEEYGLKVHDTGGNAFFGKAGVEVNYRSLALGVSTMLPISQDLNGGKVEAKSRISVYMNINI</sequence>
<organism evidence="1 2">
    <name type="scientific">Flagellimonas yonaguniensis</name>
    <dbReference type="NCBI Taxonomy" id="3031325"/>
    <lineage>
        <taxon>Bacteria</taxon>
        <taxon>Pseudomonadati</taxon>
        <taxon>Bacteroidota</taxon>
        <taxon>Flavobacteriia</taxon>
        <taxon>Flavobacteriales</taxon>
        <taxon>Flavobacteriaceae</taxon>
        <taxon>Flagellimonas</taxon>
    </lineage>
</organism>
<evidence type="ECO:0000313" key="2">
    <source>
        <dbReference type="Proteomes" id="UP001221366"/>
    </source>
</evidence>